<dbReference type="SMART" id="SM00849">
    <property type="entry name" value="Lactamase_B"/>
    <property type="match status" value="1"/>
</dbReference>
<name>A0A0F9K5T9_9ZZZZ</name>
<proteinExistence type="predicted"/>
<dbReference type="AlphaFoldDB" id="A0A0F9K5T9"/>
<dbReference type="Gene3D" id="3.60.15.10">
    <property type="entry name" value="Ribonuclease Z/Hydroxyacylglutathione hydrolase-like"/>
    <property type="match status" value="1"/>
</dbReference>
<evidence type="ECO:0000259" key="3">
    <source>
        <dbReference type="SMART" id="SM01027"/>
    </source>
</evidence>
<dbReference type="Gene3D" id="3.40.50.10890">
    <property type="match status" value="1"/>
</dbReference>
<organism evidence="4">
    <name type="scientific">marine sediment metagenome</name>
    <dbReference type="NCBI Taxonomy" id="412755"/>
    <lineage>
        <taxon>unclassified sequences</taxon>
        <taxon>metagenomes</taxon>
        <taxon>ecological metagenomes</taxon>
    </lineage>
</organism>
<dbReference type="GO" id="GO:0004521">
    <property type="term" value="F:RNA endonuclease activity"/>
    <property type="evidence" value="ECO:0007669"/>
    <property type="project" value="TreeGrafter"/>
</dbReference>
<accession>A0A0F9K5T9</accession>
<dbReference type="CDD" id="cd16295">
    <property type="entry name" value="TTHA0252-CPSF-like_MBL-fold"/>
    <property type="match status" value="1"/>
</dbReference>
<dbReference type="SMART" id="SM01027">
    <property type="entry name" value="Beta-Casp"/>
    <property type="match status" value="1"/>
</dbReference>
<dbReference type="InterPro" id="IPR036866">
    <property type="entry name" value="RibonucZ/Hydroxyglut_hydro"/>
</dbReference>
<evidence type="ECO:0000313" key="4">
    <source>
        <dbReference type="EMBL" id="KKM06553.1"/>
    </source>
</evidence>
<feature type="domain" description="Metallo-beta-lactamase" evidence="2">
    <location>
        <begin position="14"/>
        <end position="225"/>
    </location>
</feature>
<dbReference type="InterPro" id="IPR011108">
    <property type="entry name" value="RMMBL"/>
</dbReference>
<dbReference type="PANTHER" id="PTHR11203">
    <property type="entry name" value="CLEAVAGE AND POLYADENYLATION SPECIFICITY FACTOR FAMILY MEMBER"/>
    <property type="match status" value="1"/>
</dbReference>
<sequence length="435" mass="49101">MVKISFLGSCREIGRSCILVESKNGEKCILDYGIGFNSETRLPYESDFNNLKAVALTHGHIDHSGALPYIYKTHNVPFFTNSVSIAIAEILIKDMIKISNYPYPFGYRELDLLKQNAVFLKMNSRNRINDNFFITFINAGHIPGSVSILLEVDNKRLLYSGDINTQLTNLINHANSKNIPPLDALIIESTYALKEHPSREIIEEKFVEKITEVIENGGRVLIPAFGVARSQEALLILEKYNFNGKIFIDGLARKISTMFSNHPEFIKDIKVYRRAMKKTQLILKKKERNIVKKSSGVIISPSGMLKGGAVIEYIPSILSDPTSAIYLVGYQVEGSPGRALLDNGVFEFKESQKRKSVLSNYRIKAKCDYDYFDFSSHADGLHLREYITNLKFRKKSNNNIFCVHGDNKSTTTLASELVEKNYNSVAPEIGEVYTI</sequence>
<evidence type="ECO:0000256" key="1">
    <source>
        <dbReference type="ARBA" id="ARBA00022801"/>
    </source>
</evidence>
<evidence type="ECO:0000259" key="2">
    <source>
        <dbReference type="SMART" id="SM00849"/>
    </source>
</evidence>
<dbReference type="EMBL" id="LAZR01015966">
    <property type="protein sequence ID" value="KKM06553.1"/>
    <property type="molecule type" value="Genomic_DNA"/>
</dbReference>
<keyword evidence="1" id="KW-0378">Hydrolase</keyword>
<comment type="caution">
    <text evidence="4">The sequence shown here is derived from an EMBL/GenBank/DDBJ whole genome shotgun (WGS) entry which is preliminary data.</text>
</comment>
<gene>
    <name evidence="4" type="ORF">LCGC14_1742830</name>
</gene>
<dbReference type="SUPFAM" id="SSF56281">
    <property type="entry name" value="Metallo-hydrolase/oxidoreductase"/>
    <property type="match status" value="1"/>
</dbReference>
<evidence type="ECO:0008006" key="5">
    <source>
        <dbReference type="Google" id="ProtNLM"/>
    </source>
</evidence>
<dbReference type="PANTHER" id="PTHR11203:SF37">
    <property type="entry name" value="INTEGRATOR COMPLEX SUBUNIT 11"/>
    <property type="match status" value="1"/>
</dbReference>
<dbReference type="InterPro" id="IPR022712">
    <property type="entry name" value="Beta_Casp"/>
</dbReference>
<dbReference type="Pfam" id="PF07521">
    <property type="entry name" value="RMMBL"/>
    <property type="match status" value="1"/>
</dbReference>
<dbReference type="InterPro" id="IPR050698">
    <property type="entry name" value="MBL"/>
</dbReference>
<dbReference type="InterPro" id="IPR001279">
    <property type="entry name" value="Metallo-B-lactamas"/>
</dbReference>
<dbReference type="GO" id="GO:0016787">
    <property type="term" value="F:hydrolase activity"/>
    <property type="evidence" value="ECO:0007669"/>
    <property type="project" value="UniProtKB-KW"/>
</dbReference>
<protein>
    <recommendedName>
        <fullName evidence="5">Metallo-beta-lactamase domain-containing protein</fullName>
    </recommendedName>
</protein>
<dbReference type="Pfam" id="PF10996">
    <property type="entry name" value="Beta-Casp"/>
    <property type="match status" value="1"/>
</dbReference>
<dbReference type="Pfam" id="PF00753">
    <property type="entry name" value="Lactamase_B"/>
    <property type="match status" value="1"/>
</dbReference>
<feature type="domain" description="Beta-Casp" evidence="3">
    <location>
        <begin position="230"/>
        <end position="340"/>
    </location>
</feature>
<reference evidence="4" key="1">
    <citation type="journal article" date="2015" name="Nature">
        <title>Complex archaea that bridge the gap between prokaryotes and eukaryotes.</title>
        <authorList>
            <person name="Spang A."/>
            <person name="Saw J.H."/>
            <person name="Jorgensen S.L."/>
            <person name="Zaremba-Niedzwiedzka K."/>
            <person name="Martijn J."/>
            <person name="Lind A.E."/>
            <person name="van Eijk R."/>
            <person name="Schleper C."/>
            <person name="Guy L."/>
            <person name="Ettema T.J."/>
        </authorList>
    </citation>
    <scope>NUCLEOTIDE SEQUENCE</scope>
</reference>